<proteinExistence type="inferred from homology"/>
<comment type="subcellular location">
    <subcellularLocation>
        <location evidence="1">Cell inner membrane</location>
    </subcellularLocation>
</comment>
<organism evidence="4 5">
    <name type="scientific">Palleronia abyssalis</name>
    <dbReference type="NCBI Taxonomy" id="1501240"/>
    <lineage>
        <taxon>Bacteria</taxon>
        <taxon>Pseudomonadati</taxon>
        <taxon>Pseudomonadota</taxon>
        <taxon>Alphaproteobacteria</taxon>
        <taxon>Rhodobacterales</taxon>
        <taxon>Roseobacteraceae</taxon>
        <taxon>Palleronia</taxon>
    </lineage>
</organism>
<evidence type="ECO:0000313" key="4">
    <source>
        <dbReference type="EMBL" id="SPJ23572.1"/>
    </source>
</evidence>
<keyword evidence="1" id="KW-1003">Cell membrane</keyword>
<evidence type="ECO:0000259" key="3">
    <source>
        <dbReference type="Pfam" id="PF20916"/>
    </source>
</evidence>
<keyword evidence="1" id="KW-0732">Signal</keyword>
<comment type="similarity">
    <text evidence="1">Belongs to the AcsB/BcsB family.</text>
</comment>
<dbReference type="OrthoDB" id="7615145at2"/>
<keyword evidence="1" id="KW-0997">Cell inner membrane</keyword>
<dbReference type="UniPathway" id="UPA00694"/>
<keyword evidence="1" id="KW-0135">Cellulose biosynthesis</keyword>
<comment type="pathway">
    <text evidence="1">Glycan metabolism; bacterial cellulose biosynthesis.</text>
</comment>
<dbReference type="EMBL" id="ONZF01000002">
    <property type="protein sequence ID" value="SPJ23572.1"/>
    <property type="molecule type" value="Genomic_DNA"/>
</dbReference>
<feature type="chain" id="PRO_5015217777" description="Cyclic di-GMP-binding protein" evidence="1">
    <location>
        <begin position="26"/>
        <end position="784"/>
    </location>
</feature>
<dbReference type="Pfam" id="PF20916">
    <property type="entry name" value="BscB_a-b"/>
    <property type="match status" value="1"/>
</dbReference>
<dbReference type="InterPro" id="IPR018513">
    <property type="entry name" value="Cell_synthase_bac"/>
</dbReference>
<dbReference type="GO" id="GO:0005886">
    <property type="term" value="C:plasma membrane"/>
    <property type="evidence" value="ECO:0007669"/>
    <property type="project" value="UniProtKB-SubCell"/>
</dbReference>
<feature type="transmembrane region" description="Helical" evidence="1">
    <location>
        <begin position="753"/>
        <end position="778"/>
    </location>
</feature>
<comment type="subunit">
    <text evidence="1">Tightly associated with the cellulose synthase catalytic subunit.</text>
</comment>
<dbReference type="AlphaFoldDB" id="A0A2R8BTU2"/>
<dbReference type="Proteomes" id="UP000244912">
    <property type="component" value="Unassembled WGS sequence"/>
</dbReference>
<keyword evidence="1" id="KW-1133">Transmembrane helix</keyword>
<feature type="signal peptide" evidence="1">
    <location>
        <begin position="1"/>
        <end position="25"/>
    </location>
</feature>
<dbReference type="GO" id="GO:0030244">
    <property type="term" value="P:cellulose biosynthetic process"/>
    <property type="evidence" value="ECO:0007669"/>
    <property type="project" value="UniProtKB-KW"/>
</dbReference>
<dbReference type="InterPro" id="IPR048861">
    <property type="entry name" value="BscB-like_C"/>
</dbReference>
<evidence type="ECO:0000256" key="2">
    <source>
        <dbReference type="SAM" id="MobiDB-lite"/>
    </source>
</evidence>
<feature type="region of interest" description="Disordered" evidence="2">
    <location>
        <begin position="44"/>
        <end position="65"/>
    </location>
</feature>
<comment type="function">
    <text evidence="1">Binds the cellulose synthase activator, bis-(3'-5') cyclic diguanylic acid (c-di-GMP).</text>
</comment>
<dbReference type="Gene3D" id="1.20.5.4520">
    <property type="match status" value="1"/>
</dbReference>
<gene>
    <name evidence="4" type="ORF">PAA8504_01384</name>
</gene>
<evidence type="ECO:0000313" key="5">
    <source>
        <dbReference type="Proteomes" id="UP000244912"/>
    </source>
</evidence>
<protein>
    <recommendedName>
        <fullName evidence="1">Cyclic di-GMP-binding protein</fullName>
    </recommendedName>
    <alternativeName>
        <fullName evidence="1">Cellulose synthase regulatory subunit</fullName>
    </alternativeName>
</protein>
<dbReference type="Gene3D" id="3.30.379.30">
    <property type="match status" value="1"/>
</dbReference>
<keyword evidence="1" id="KW-0812">Transmembrane</keyword>
<name>A0A2R8BTU2_9RHOB</name>
<dbReference type="Gene3D" id="3.30.379.20">
    <property type="match status" value="1"/>
</dbReference>
<dbReference type="Gene3D" id="2.60.120.260">
    <property type="entry name" value="Galactose-binding domain-like"/>
    <property type="match status" value="2"/>
</dbReference>
<dbReference type="GO" id="GO:0006011">
    <property type="term" value="P:UDP-alpha-D-glucose metabolic process"/>
    <property type="evidence" value="ECO:0007669"/>
    <property type="project" value="InterPro"/>
</dbReference>
<feature type="domain" description="Cellulose synthase subunit B-like C-terminal" evidence="3">
    <location>
        <begin position="649"/>
        <end position="781"/>
    </location>
</feature>
<accession>A0A2R8BTU2</accession>
<keyword evidence="1" id="KW-0973">c-di-GMP</keyword>
<reference evidence="4 5" key="1">
    <citation type="submission" date="2018-03" db="EMBL/GenBank/DDBJ databases">
        <authorList>
            <person name="Keele B.F."/>
        </authorList>
    </citation>
    <scope>NUCLEOTIDE SEQUENCE [LARGE SCALE GENOMIC DNA]</scope>
    <source>
        <strain evidence="4 5">CECT 8504</strain>
    </source>
</reference>
<dbReference type="Pfam" id="PF03170">
    <property type="entry name" value="BcsB"/>
    <property type="match status" value="2"/>
</dbReference>
<keyword evidence="1" id="KW-0472">Membrane</keyword>
<feature type="compositionally biased region" description="Low complexity" evidence="2">
    <location>
        <begin position="44"/>
        <end position="53"/>
    </location>
</feature>
<keyword evidence="5" id="KW-1185">Reference proteome</keyword>
<evidence type="ECO:0000256" key="1">
    <source>
        <dbReference type="RuleBase" id="RU365021"/>
    </source>
</evidence>
<sequence length="784" mass="84292">MRMMKIFPALCAVAMAVAVQAPAHAQEGDAPLILIPSFTAPAASAPDGAEPAANPEFSADEISQQRTRIEPRAAEKARLTMPELAPLLSHRAGANPGPSIRMQGENPKTSFSIYLPHEAVPGQLRVAHVSGVDVLPERSVMEVTLNGEIVGQQELGNFDPDEATLFEVPAGLWQSGRNDVVIRLEQVHRLFCGPEAAFDLWTDIDLTSSGAVLAAKPLVPGAIDFLAGIAHDAGIGLPVALQDPEGLAPAAQPVLDEMAKRMTEVLRGRVLSYVATDPYGVSDSQSDLRMSRVTLVPTYGPATAEFRRGGDGALVLVLAIPPEGIPASEAGPFLDTVLRDILSERFTFDAETVQTGIDPRTRMQAGVPVTLDSLGMPTTRTTSHYFRRDQIFTLPRDWLVLTAQKATLHLDYIYARNLPEKSELLIRVNGETVRLLPLRGEGGELIEQFPIKFYANLLREGPNLLQFEALIPGDPEDEPCPPGQFPKLEIRGTSTLTVPPSPRLRLSGLRLPVYALRSGAISLDGAGMDQLPPADRLTLVATLGEPIPNASHLTAYSFDNLAALPMGAYDIDRGDIAGVLTRQPDIPEPGPAPQDRIGELPVDLFGPIEREPLDDGRGPLLRAADSLLTGLFDTNTNQVGARVETVSAKLLPDVDANAERWLAEQRGLAVLTHLDPSDPRGIELVLGPDTRLTEVAAAISAARQTIGGPFGQISVLGHDGVWRSWADAGRVPMLMEPLTLGNFRQVLGNYASWSPVTFTAIIFGFALIAALIALRLVVITRQET</sequence>